<organism evidence="1 2">
    <name type="scientific">Pararge aegeria aegeria</name>
    <dbReference type="NCBI Taxonomy" id="348720"/>
    <lineage>
        <taxon>Eukaryota</taxon>
        <taxon>Metazoa</taxon>
        <taxon>Ecdysozoa</taxon>
        <taxon>Arthropoda</taxon>
        <taxon>Hexapoda</taxon>
        <taxon>Insecta</taxon>
        <taxon>Pterygota</taxon>
        <taxon>Neoptera</taxon>
        <taxon>Endopterygota</taxon>
        <taxon>Lepidoptera</taxon>
        <taxon>Glossata</taxon>
        <taxon>Ditrysia</taxon>
        <taxon>Papilionoidea</taxon>
        <taxon>Nymphalidae</taxon>
        <taxon>Satyrinae</taxon>
        <taxon>Satyrini</taxon>
        <taxon>Parargina</taxon>
        <taxon>Pararge</taxon>
    </lineage>
</organism>
<comment type="caution">
    <text evidence="1">The sequence shown here is derived from an EMBL/GenBank/DDBJ whole genome shotgun (WGS) entry which is preliminary data.</text>
</comment>
<dbReference type="OrthoDB" id="361630at2759"/>
<name>A0A8S4QX15_9NEOP</name>
<evidence type="ECO:0000313" key="1">
    <source>
        <dbReference type="EMBL" id="CAH2227075.1"/>
    </source>
</evidence>
<sequence>MSLLSATYYSVRNITPECYKTECFISDHVFKALEFADKNSDVSYKKNTVIHNPQIIRDVVKISGCRFKLVARPDEEVQEEE</sequence>
<protein>
    <submittedName>
        <fullName evidence="1">Jg26768 protein</fullName>
    </submittedName>
</protein>
<accession>A0A8S4QX15</accession>
<keyword evidence="2" id="KW-1185">Reference proteome</keyword>
<proteinExistence type="predicted"/>
<dbReference type="EMBL" id="CAKXAJ010022370">
    <property type="protein sequence ID" value="CAH2227075.1"/>
    <property type="molecule type" value="Genomic_DNA"/>
</dbReference>
<evidence type="ECO:0000313" key="2">
    <source>
        <dbReference type="Proteomes" id="UP000838756"/>
    </source>
</evidence>
<dbReference type="Proteomes" id="UP000838756">
    <property type="component" value="Unassembled WGS sequence"/>
</dbReference>
<feature type="non-terminal residue" evidence="1">
    <location>
        <position position="81"/>
    </location>
</feature>
<gene>
    <name evidence="1" type="primary">jg26768</name>
    <name evidence="1" type="ORF">PAEG_LOCUS7609</name>
</gene>
<reference evidence="1" key="1">
    <citation type="submission" date="2022-03" db="EMBL/GenBank/DDBJ databases">
        <authorList>
            <person name="Lindestad O."/>
        </authorList>
    </citation>
    <scope>NUCLEOTIDE SEQUENCE</scope>
</reference>
<dbReference type="AlphaFoldDB" id="A0A8S4QX15"/>